<protein>
    <submittedName>
        <fullName evidence="1">Uncharacterized protein</fullName>
    </submittedName>
</protein>
<reference evidence="1 2" key="1">
    <citation type="submission" date="2019-08" db="EMBL/GenBank/DDBJ databases">
        <title>Deep-cultivation of Planctomycetes and their phenomic and genomic characterization uncovers novel biology.</title>
        <authorList>
            <person name="Wiegand S."/>
            <person name="Jogler M."/>
            <person name="Boedeker C."/>
            <person name="Pinto D."/>
            <person name="Vollmers J."/>
            <person name="Rivas-Marin E."/>
            <person name="Kohn T."/>
            <person name="Peeters S.H."/>
            <person name="Heuer A."/>
            <person name="Rast P."/>
            <person name="Oberbeckmann S."/>
            <person name="Bunk B."/>
            <person name="Jeske O."/>
            <person name="Meyerdierks A."/>
            <person name="Storesund J.E."/>
            <person name="Kallscheuer N."/>
            <person name="Luecker S."/>
            <person name="Lage O.M."/>
            <person name="Pohl T."/>
            <person name="Merkel B.J."/>
            <person name="Hornburger P."/>
            <person name="Mueller R.-W."/>
            <person name="Bruemmer F."/>
            <person name="Labrenz M."/>
            <person name="Spormann A.M."/>
            <person name="Op den Camp H."/>
            <person name="Overmann J."/>
            <person name="Amann R."/>
            <person name="Jetten M.S.M."/>
            <person name="Mascher T."/>
            <person name="Medema M.H."/>
            <person name="Devos D.P."/>
            <person name="Kaster A.-K."/>
            <person name="Ovreas L."/>
            <person name="Rohde M."/>
            <person name="Galperin M.Y."/>
            <person name="Jogler C."/>
        </authorList>
    </citation>
    <scope>NUCLEOTIDE SEQUENCE [LARGE SCALE GENOMIC DNA]</scope>
    <source>
        <strain evidence="1 2">DSM 8797</strain>
    </source>
</reference>
<name>A0ABX5YEX2_9PLAN</name>
<dbReference type="GeneID" id="98644758"/>
<proteinExistence type="predicted"/>
<evidence type="ECO:0000313" key="2">
    <source>
        <dbReference type="Proteomes" id="UP000322887"/>
    </source>
</evidence>
<dbReference type="RefSeq" id="WP_002644873.1">
    <property type="nucleotide sequence ID" value="NZ_CP036353.1"/>
</dbReference>
<accession>A0ABX5YEX2</accession>
<gene>
    <name evidence="1" type="ORF">GmarT_00530</name>
</gene>
<dbReference type="EMBL" id="CP042910">
    <property type="protein sequence ID" value="QEG14220.1"/>
    <property type="molecule type" value="Genomic_DNA"/>
</dbReference>
<sequence length="170" mass="19831">MNTSVWSAGWPERLRSIIGTQGENDVFQFVMLRKGESFGKLLGTIRKTAEGDAAKEICLQHLIQTFYLDAHAAGQLREAVCESLARSFCQHMSSGWNTGKKIRERRIDVQSRWEFPSVVTHQNWEFEDWQQFRTQVWSDLEEMNPPADWCPADYQDPLLQLLFEKHWPIS</sequence>
<evidence type="ECO:0000313" key="1">
    <source>
        <dbReference type="EMBL" id="QEG14220.1"/>
    </source>
</evidence>
<keyword evidence="2" id="KW-1185">Reference proteome</keyword>
<organism evidence="1 2">
    <name type="scientific">Gimesia maris</name>
    <dbReference type="NCBI Taxonomy" id="122"/>
    <lineage>
        <taxon>Bacteria</taxon>
        <taxon>Pseudomonadati</taxon>
        <taxon>Planctomycetota</taxon>
        <taxon>Planctomycetia</taxon>
        <taxon>Planctomycetales</taxon>
        <taxon>Planctomycetaceae</taxon>
        <taxon>Gimesia</taxon>
    </lineage>
</organism>
<dbReference type="Proteomes" id="UP000322887">
    <property type="component" value="Chromosome"/>
</dbReference>